<dbReference type="Gene3D" id="3.30.70.1230">
    <property type="entry name" value="Nucleotide cyclase"/>
    <property type="match status" value="1"/>
</dbReference>
<dbReference type="PROSITE" id="PS00126">
    <property type="entry name" value="PDEASE_I_1"/>
    <property type="match status" value="1"/>
</dbReference>
<dbReference type="GO" id="GO:0046872">
    <property type="term" value="F:metal ion binding"/>
    <property type="evidence" value="ECO:0007669"/>
    <property type="project" value="UniProtKB-KW"/>
</dbReference>
<keyword evidence="7" id="KW-0479">Metal-binding</keyword>
<dbReference type="SUPFAM" id="SSF109604">
    <property type="entry name" value="HD-domain/PDEase-like"/>
    <property type="match status" value="1"/>
</dbReference>
<keyword evidence="2 9" id="KW-0812">Transmembrane</keyword>
<proteinExistence type="inferred from homology"/>
<evidence type="ECO:0000256" key="4">
    <source>
        <dbReference type="ARBA" id="ARBA00022989"/>
    </source>
</evidence>
<reference evidence="14" key="1">
    <citation type="submission" date="2023-08" db="EMBL/GenBank/DDBJ databases">
        <authorList>
            <person name="Audoor S."/>
            <person name="Bilcke G."/>
        </authorList>
    </citation>
    <scope>NUCLEOTIDE SEQUENCE</scope>
</reference>
<dbReference type="Pfam" id="PF00003">
    <property type="entry name" value="7tm_3"/>
    <property type="match status" value="1"/>
</dbReference>
<dbReference type="InterPro" id="IPR001054">
    <property type="entry name" value="A/G_cyclase"/>
</dbReference>
<dbReference type="InterPro" id="IPR029787">
    <property type="entry name" value="Nucleotide_cyclase"/>
</dbReference>
<evidence type="ECO:0000256" key="3">
    <source>
        <dbReference type="ARBA" id="ARBA00022741"/>
    </source>
</evidence>
<feature type="domain" description="G-protein coupled receptors family 3 profile" evidence="12">
    <location>
        <begin position="530"/>
        <end position="776"/>
    </location>
</feature>
<dbReference type="GO" id="GO:0000166">
    <property type="term" value="F:nucleotide binding"/>
    <property type="evidence" value="ECO:0007669"/>
    <property type="project" value="UniProtKB-KW"/>
</dbReference>
<keyword evidence="3" id="KW-0547">Nucleotide-binding</keyword>
<dbReference type="GO" id="GO:0004016">
    <property type="term" value="F:adenylate cyclase activity"/>
    <property type="evidence" value="ECO:0007669"/>
    <property type="project" value="TreeGrafter"/>
</dbReference>
<keyword evidence="6" id="KW-0456">Lyase</keyword>
<feature type="compositionally biased region" description="Basic and acidic residues" evidence="8">
    <location>
        <begin position="1312"/>
        <end position="1325"/>
    </location>
</feature>
<evidence type="ECO:0000256" key="10">
    <source>
        <dbReference type="SAM" id="SignalP"/>
    </source>
</evidence>
<dbReference type="PANTHER" id="PTHR11920:SF335">
    <property type="entry name" value="GUANYLATE CYCLASE"/>
    <property type="match status" value="1"/>
</dbReference>
<dbReference type="InterPro" id="IPR050401">
    <property type="entry name" value="Cyclic_nucleotide_synthase"/>
</dbReference>
<dbReference type="GO" id="GO:0004114">
    <property type="term" value="F:3',5'-cyclic-nucleotide phosphodiesterase activity"/>
    <property type="evidence" value="ECO:0007669"/>
    <property type="project" value="InterPro"/>
</dbReference>
<dbReference type="Pfam" id="PF00233">
    <property type="entry name" value="PDEase_I"/>
    <property type="match status" value="1"/>
</dbReference>
<dbReference type="GO" id="GO:0004383">
    <property type="term" value="F:guanylate cyclase activity"/>
    <property type="evidence" value="ECO:0007669"/>
    <property type="project" value="TreeGrafter"/>
</dbReference>
<dbReference type="PROSITE" id="PS51845">
    <property type="entry name" value="PDEASE_I_2"/>
    <property type="match status" value="1"/>
</dbReference>
<comment type="subcellular location">
    <subcellularLocation>
        <location evidence="1">Membrane</location>
        <topology evidence="1">Multi-pass membrane protein</topology>
    </subcellularLocation>
</comment>
<dbReference type="InterPro" id="IPR002073">
    <property type="entry name" value="PDEase_catalytic_dom"/>
</dbReference>
<evidence type="ECO:0000256" key="6">
    <source>
        <dbReference type="ARBA" id="ARBA00023239"/>
    </source>
</evidence>
<keyword evidence="7" id="KW-0378">Hydrolase</keyword>
<evidence type="ECO:0000259" key="12">
    <source>
        <dbReference type="PROSITE" id="PS50259"/>
    </source>
</evidence>
<keyword evidence="10" id="KW-0732">Signal</keyword>
<evidence type="ECO:0000256" key="2">
    <source>
        <dbReference type="ARBA" id="ARBA00022692"/>
    </source>
</evidence>
<dbReference type="EMBL" id="CAKOGP040001947">
    <property type="protein sequence ID" value="CAJ1957666.1"/>
    <property type="molecule type" value="Genomic_DNA"/>
</dbReference>
<dbReference type="SUPFAM" id="SSF55073">
    <property type="entry name" value="Nucleotide cyclase"/>
    <property type="match status" value="1"/>
</dbReference>
<name>A0AAD2JJW2_9STRA</name>
<evidence type="ECO:0000256" key="5">
    <source>
        <dbReference type="ARBA" id="ARBA00023136"/>
    </source>
</evidence>
<accession>A0AAD2JJW2</accession>
<dbReference type="PANTHER" id="PTHR11920">
    <property type="entry name" value="GUANYLYL CYCLASE"/>
    <property type="match status" value="1"/>
</dbReference>
<comment type="cofactor">
    <cofactor evidence="7">
        <name>a divalent metal cation</name>
        <dbReference type="ChEBI" id="CHEBI:60240"/>
    </cofactor>
    <text evidence="7">Binds 2 divalent metal cations per subunit. Site 1 may preferentially bind zinc ions, while site 2 has a preference for magnesium and/or manganese ions.</text>
</comment>
<dbReference type="GO" id="GO:0035556">
    <property type="term" value="P:intracellular signal transduction"/>
    <property type="evidence" value="ECO:0007669"/>
    <property type="project" value="InterPro"/>
</dbReference>
<protein>
    <recommendedName>
        <fullName evidence="7">Phosphodiesterase</fullName>
        <ecNumber evidence="7">3.1.4.-</ecNumber>
    </recommendedName>
</protein>
<evidence type="ECO:0000313" key="15">
    <source>
        <dbReference type="Proteomes" id="UP001295423"/>
    </source>
</evidence>
<dbReference type="Pfam" id="PF00211">
    <property type="entry name" value="Guanylate_cyc"/>
    <property type="match status" value="1"/>
</dbReference>
<keyword evidence="15" id="KW-1185">Reference proteome</keyword>
<dbReference type="PROSITE" id="PS50259">
    <property type="entry name" value="G_PROTEIN_RECEP_F3_4"/>
    <property type="match status" value="1"/>
</dbReference>
<evidence type="ECO:0000256" key="1">
    <source>
        <dbReference type="ARBA" id="ARBA00004141"/>
    </source>
</evidence>
<feature type="transmembrane region" description="Helical" evidence="9">
    <location>
        <begin position="591"/>
        <end position="611"/>
    </location>
</feature>
<comment type="similarity">
    <text evidence="7">Belongs to the cyclic nucleotide phosphodiesterase family.</text>
</comment>
<dbReference type="Proteomes" id="UP001295423">
    <property type="component" value="Unassembled WGS sequence"/>
</dbReference>
<dbReference type="GO" id="GO:0005886">
    <property type="term" value="C:plasma membrane"/>
    <property type="evidence" value="ECO:0007669"/>
    <property type="project" value="TreeGrafter"/>
</dbReference>
<feature type="transmembrane region" description="Helical" evidence="9">
    <location>
        <begin position="632"/>
        <end position="654"/>
    </location>
</feature>
<evidence type="ECO:0000313" key="14">
    <source>
        <dbReference type="EMBL" id="CAJ1957666.1"/>
    </source>
</evidence>
<dbReference type="InterPro" id="IPR017978">
    <property type="entry name" value="GPCR_3_C"/>
</dbReference>
<evidence type="ECO:0000256" key="8">
    <source>
        <dbReference type="SAM" id="MobiDB-lite"/>
    </source>
</evidence>
<feature type="chain" id="PRO_5042060162" description="Phosphodiesterase" evidence="10">
    <location>
        <begin position="22"/>
        <end position="1475"/>
    </location>
</feature>
<feature type="compositionally biased region" description="Acidic residues" evidence="8">
    <location>
        <begin position="1448"/>
        <end position="1458"/>
    </location>
</feature>
<dbReference type="GO" id="GO:0004930">
    <property type="term" value="F:G protein-coupled receptor activity"/>
    <property type="evidence" value="ECO:0007669"/>
    <property type="project" value="InterPro"/>
</dbReference>
<organism evidence="14 15">
    <name type="scientific">Cylindrotheca closterium</name>
    <dbReference type="NCBI Taxonomy" id="2856"/>
    <lineage>
        <taxon>Eukaryota</taxon>
        <taxon>Sar</taxon>
        <taxon>Stramenopiles</taxon>
        <taxon>Ochrophyta</taxon>
        <taxon>Bacillariophyta</taxon>
        <taxon>Bacillariophyceae</taxon>
        <taxon>Bacillariophycidae</taxon>
        <taxon>Bacillariales</taxon>
        <taxon>Bacillariaceae</taxon>
        <taxon>Cylindrotheca</taxon>
    </lineage>
</organism>
<evidence type="ECO:0000256" key="9">
    <source>
        <dbReference type="SAM" id="Phobius"/>
    </source>
</evidence>
<feature type="region of interest" description="Disordered" evidence="8">
    <location>
        <begin position="1448"/>
        <end position="1475"/>
    </location>
</feature>
<dbReference type="PROSITE" id="PS50125">
    <property type="entry name" value="GUANYLATE_CYCLASE_2"/>
    <property type="match status" value="1"/>
</dbReference>
<dbReference type="CDD" id="cd07302">
    <property type="entry name" value="CHD"/>
    <property type="match status" value="1"/>
</dbReference>
<feature type="region of interest" description="Disordered" evidence="8">
    <location>
        <begin position="1297"/>
        <end position="1325"/>
    </location>
</feature>
<evidence type="ECO:0000259" key="13">
    <source>
        <dbReference type="PROSITE" id="PS51845"/>
    </source>
</evidence>
<feature type="transmembrane region" description="Helical" evidence="9">
    <location>
        <begin position="755"/>
        <end position="774"/>
    </location>
</feature>
<feature type="transmembrane region" description="Helical" evidence="9">
    <location>
        <begin position="522"/>
        <end position="547"/>
    </location>
</feature>
<keyword evidence="4 9" id="KW-1133">Transmembrane helix</keyword>
<gene>
    <name evidence="14" type="ORF">CYCCA115_LOCUS16824</name>
</gene>
<evidence type="ECO:0000256" key="7">
    <source>
        <dbReference type="RuleBase" id="RU363067"/>
    </source>
</evidence>
<feature type="transmembrane region" description="Helical" evidence="9">
    <location>
        <begin position="559"/>
        <end position="579"/>
    </location>
</feature>
<feature type="domain" description="Guanylate cyclase" evidence="11">
    <location>
        <begin position="797"/>
        <end position="931"/>
    </location>
</feature>
<dbReference type="Gene3D" id="1.10.1300.10">
    <property type="entry name" value="3'5'-cyclic nucleotide phosphodiesterase, catalytic domain"/>
    <property type="match status" value="1"/>
</dbReference>
<evidence type="ECO:0000259" key="11">
    <source>
        <dbReference type="PROSITE" id="PS50125"/>
    </source>
</evidence>
<feature type="domain" description="PDEase" evidence="13">
    <location>
        <begin position="1051"/>
        <end position="1269"/>
    </location>
</feature>
<dbReference type="SMART" id="SM00044">
    <property type="entry name" value="CYCc"/>
    <property type="match status" value="1"/>
</dbReference>
<dbReference type="InterPro" id="IPR036971">
    <property type="entry name" value="PDEase_catalytic_dom_sf"/>
</dbReference>
<keyword evidence="5 9" id="KW-0472">Membrane</keyword>
<feature type="transmembrane region" description="Helical" evidence="9">
    <location>
        <begin position="689"/>
        <end position="711"/>
    </location>
</feature>
<feature type="signal peptide" evidence="10">
    <location>
        <begin position="1"/>
        <end position="21"/>
    </location>
</feature>
<comment type="caution">
    <text evidence="14">The sequence shown here is derived from an EMBL/GenBank/DDBJ whole genome shotgun (WGS) entry which is preliminary data.</text>
</comment>
<dbReference type="EC" id="3.1.4.-" evidence="7"/>
<sequence length="1475" mass="166109">MRNHLLLALSCFFFLLGRSNAESRGRPCTKNDDCELSNSICVENLCINKFYRDGCLKSYVPNWTKIRVCNSDDPPEAEDMGFCRQSKFDYMEIRALAQDWETSWFSTWILQILLSEILDVPVSVETGGPNMNADFYGRNLHIDSGIFEPNFLELDSGAQNIDCRKVKNSDPENYESCAQIILETWNSNELSIQPDIENPRDLGALGAVQWFVPRFTAEKDPSLLSYIGLSGEDKRRKLAETFKRPTSWTSYCQEVSGNNCTIDDGVATRAPLNEEEGTRFFSEGLYIGHFRATDENDCDRFPNTCTGHFADFPCDWTSNFRQQAYHLGIPLKSSGSGPKGYKYGDLAQIWAAANATKSDVMMLWWHPDSLYEQYIETDAEFTRVVLPPPTQECVDNRADYASLCGTNEMAKVGTAKGACDTYAQSLKKLIASTLRDATFDSATPEALWSPAYDVISNFQISSLQYGEIFQNRFQLGGGDVWNLDNSRDATCRWVVDNLDYIESFIPDTYPRVLREETDQGNLFLGFGVGLASLAIVLVLIALGVTCVRRDTKAMYIIQPQILLTLLFGLLLVAAGALVLSLNPTDATCVTTMWLTDIGNVFVLTPMAMRVYTINKAAGSGKRMQRVRIPAKAFYRVLGCFLWCIVLFLSAWTVLDAPDETLHFDLTNEKTADDEIIVYFSDWCSSNSNLWALVSLLWKAMILLPAIVVTGVTSRVDDINGTRGLGFTLIVRSFFLVVQASILATIDGERGSASMAYISYILSADTIATTLLFVVPKFMTDNEIIQDEIPPDLFLNTTVMIADIYGFTAWTSVREPVQVFKFLETLYERFDSIADRHGIFKVDTTGEHYVAASGLPEARADHAIVMARFGSECLKTMESITKQLEMKFGPGTGDLTLRIGMHSGPVTGGFMRGKKGTFQLFGDTVTTAGLIHTCGQSNRIHMSESMAHLLIDGGKRKWVQRCETKIQTVEKGELQTFWLIRKGQLGMAEGAMETRSNADTNTSVEELLGLETSEFEASGHLDSQQRWIAWNTETLGQILKKVGALHQHLQKRSSIIPRATRATEDGSDKFDMPLEEVQEIIELPAFDKEATKKLRDYGNKMDLPLEVVEQLREYVTHVAGMYENNPFHNFAHASYVVMAVSKYMARIFAASEIDVGHDEDRYLSKTHAAIHDHTYGITSDPLTQFACLFAALIHDVDHPGVTNAVLMKENQRLATIYKNRSVAEQNSFDMAWDLFMDRRFDAFRGFLCGTESRLRRFRQLVINCVMATDLGDKELKELRNGRWNKAFLESSERTTSENISSSFEISEADTESSQEKNEKKGAEDRRVGTNRKATIVIEHLIQAADVAHTCQHWTVYRKWNERLFQECYEAYHHGRVDKNPADNWYQGEIGFFDFYIIPLSEKLRDCGVFGQTSDENLNYAKSNRALWVQNGEAIVEEMLAKYKQKSLSEYDDGTDDDIPVELKPGDEPTASLEFSN</sequence>
<dbReference type="GO" id="GO:0001653">
    <property type="term" value="F:peptide receptor activity"/>
    <property type="evidence" value="ECO:0007669"/>
    <property type="project" value="TreeGrafter"/>
</dbReference>
<dbReference type="GO" id="GO:0007168">
    <property type="term" value="P:receptor guanylyl cyclase signaling pathway"/>
    <property type="evidence" value="ECO:0007669"/>
    <property type="project" value="TreeGrafter"/>
</dbReference>
<feature type="transmembrane region" description="Helical" evidence="9">
    <location>
        <begin position="723"/>
        <end position="743"/>
    </location>
</feature>
<dbReference type="InterPro" id="IPR023174">
    <property type="entry name" value="PDEase_CS"/>
</dbReference>